<sequence length="263" mass="29556">MKKAVTKIFALALAVIIIAAGVGMGVPAPKRVEASNKVSVKVSTTRKVKTKKYKLKKKVRRKKTTTVKKIKTTKKLTKSVSKKVEKIIRKNTVVKTTMKAKRKTVKTTVTTKTTTKTTNLARSGSADINQLKGIIDTRVINSFKKTGMKIETNPRSSVLKGADGVFSPSKKRIYLKANVDRVLVHEVGHFVAYRQGRADSTKEFLSIYKAEKNKFKGDNKKYAVSSNKEFFAECFKEYSMNKSSLKKNCPRSYKYIQSVISRM</sequence>
<dbReference type="Gene3D" id="3.40.390.10">
    <property type="entry name" value="Collagenase (Catalytic Domain)"/>
    <property type="match status" value="1"/>
</dbReference>
<evidence type="ECO:0000256" key="2">
    <source>
        <dbReference type="ARBA" id="ARBA00022525"/>
    </source>
</evidence>
<accession>A0A4P8IKG6</accession>
<dbReference type="CDD" id="cd20184">
    <property type="entry name" value="M34_peptidase_like"/>
    <property type="match status" value="1"/>
</dbReference>
<dbReference type="EMBL" id="CP040058">
    <property type="protein sequence ID" value="QCP36504.1"/>
    <property type="molecule type" value="Genomic_DNA"/>
</dbReference>
<organism evidence="4 5">
    <name type="scientific">Anaerostipes rhamnosivorans</name>
    <dbReference type="NCBI Taxonomy" id="1229621"/>
    <lineage>
        <taxon>Bacteria</taxon>
        <taxon>Bacillati</taxon>
        <taxon>Bacillota</taxon>
        <taxon>Clostridia</taxon>
        <taxon>Lachnospirales</taxon>
        <taxon>Lachnospiraceae</taxon>
        <taxon>Anaerostipes</taxon>
    </lineage>
</organism>
<dbReference type="SUPFAM" id="SSF55486">
    <property type="entry name" value="Metalloproteases ('zincins'), catalytic domain"/>
    <property type="match status" value="1"/>
</dbReference>
<dbReference type="Pfam" id="PF07737">
    <property type="entry name" value="ATLF"/>
    <property type="match status" value="1"/>
</dbReference>
<protein>
    <recommendedName>
        <fullName evidence="3">ATLF-like domain-containing protein</fullName>
    </recommendedName>
</protein>
<dbReference type="GO" id="GO:0005576">
    <property type="term" value="C:extracellular region"/>
    <property type="evidence" value="ECO:0007669"/>
    <property type="project" value="UniProtKB-SubCell"/>
</dbReference>
<dbReference type="Proteomes" id="UP000298653">
    <property type="component" value="Chromosome"/>
</dbReference>
<evidence type="ECO:0000259" key="3">
    <source>
        <dbReference type="PROSITE" id="PS51995"/>
    </source>
</evidence>
<dbReference type="AlphaFoldDB" id="A0A4P8IKG6"/>
<evidence type="ECO:0000256" key="1">
    <source>
        <dbReference type="ARBA" id="ARBA00004613"/>
    </source>
</evidence>
<dbReference type="InterPro" id="IPR014781">
    <property type="entry name" value="Anthrax_toxin_lethal/edema_N/C"/>
</dbReference>
<proteinExistence type="predicted"/>
<comment type="subcellular location">
    <subcellularLocation>
        <location evidence="1">Secreted</location>
    </subcellularLocation>
</comment>
<name>A0A4P8IKG6_9FIRM</name>
<dbReference type="PROSITE" id="PS51995">
    <property type="entry name" value="ATLF"/>
    <property type="match status" value="1"/>
</dbReference>
<evidence type="ECO:0000313" key="5">
    <source>
        <dbReference type="Proteomes" id="UP000298653"/>
    </source>
</evidence>
<keyword evidence="5" id="KW-1185">Reference proteome</keyword>
<dbReference type="InterPro" id="IPR047568">
    <property type="entry name" value="ATLF-like_dom"/>
</dbReference>
<dbReference type="KEGG" id="arf:AR1Y2_3050"/>
<keyword evidence="2" id="KW-0964">Secreted</keyword>
<gene>
    <name evidence="4" type="ORF">AR1Y2_3050</name>
</gene>
<evidence type="ECO:0000313" key="4">
    <source>
        <dbReference type="EMBL" id="QCP36504.1"/>
    </source>
</evidence>
<feature type="domain" description="ATLF-like" evidence="3">
    <location>
        <begin position="81"/>
        <end position="261"/>
    </location>
</feature>
<dbReference type="RefSeq" id="WP_243118778.1">
    <property type="nucleotide sequence ID" value="NZ_CP040058.1"/>
</dbReference>
<dbReference type="InterPro" id="IPR024079">
    <property type="entry name" value="MetalloPept_cat_dom_sf"/>
</dbReference>
<reference evidence="4 5" key="1">
    <citation type="submission" date="2019-05" db="EMBL/GenBank/DDBJ databases">
        <title>Complete genome sequencing of Anaerostipes rhamnosivorans.</title>
        <authorList>
            <person name="Bui T.P.N."/>
            <person name="de Vos W.M."/>
        </authorList>
    </citation>
    <scope>NUCLEOTIDE SEQUENCE [LARGE SCALE GENOMIC DNA]</scope>
    <source>
        <strain evidence="4 5">1y2</strain>
    </source>
</reference>
<dbReference type="GO" id="GO:0008237">
    <property type="term" value="F:metallopeptidase activity"/>
    <property type="evidence" value="ECO:0007669"/>
    <property type="project" value="InterPro"/>
</dbReference>